<dbReference type="GO" id="GO:0005524">
    <property type="term" value="F:ATP binding"/>
    <property type="evidence" value="ECO:0007669"/>
    <property type="project" value="UniProtKB-KW"/>
</dbReference>
<keyword evidence="2" id="KW-0813">Transport</keyword>
<evidence type="ECO:0000256" key="6">
    <source>
        <dbReference type="ARBA" id="ARBA00022741"/>
    </source>
</evidence>
<keyword evidence="9" id="KW-0472">Membrane</keyword>
<sequence>MDNICKSFGTVQVLKNAKFDLHPSEVHILAGENGAGKSTLMKILGGILTDYSGTIRMNQDASVRFSSVQEASAHGISIIHQELSLVGSLSVYENIFLGRELHRFSWVQHEKMKKEVRKLLAELGLDINVSHSADQLPIGLQQMVEIAKALSCDSKIIVMDEPTSALTEPEVEKLFTIIAQLKQSGCGIVYISHKMEEIYQIADRITVLRDGRYIGTETAENLPSDKLVQWMVGRELNKQFARTQSAKDDVRLEAARITVPGPPENPVPVVDDVSFEVRAGEILGIAGLQGSGNSQLLHSIFGSFGKAAEGALKIDGVPKPITDPASSIQKGLALLTNDRKSTGLVIEMDILRNASLASLKKFSSKSWLHPSAERKAVSQTVQSLRLKAESLHQPVNSLSGGNQQKVVLAKWIQTEPKVLLLDEPTRGVDVGAKQEIYDLMNQWTQAGLAIVLITSELPELLAMSDRILTMHRGRVTAEFTREQATQEKILNAALGQTEELKV</sequence>
<evidence type="ECO:0000256" key="1">
    <source>
        <dbReference type="ARBA" id="ARBA00004202"/>
    </source>
</evidence>
<keyword evidence="8" id="KW-1278">Translocase</keyword>
<dbReference type="InterPro" id="IPR003593">
    <property type="entry name" value="AAA+_ATPase"/>
</dbReference>
<reference evidence="12" key="1">
    <citation type="submission" date="2017-02" db="EMBL/GenBank/DDBJ databases">
        <title>Comparative genomics and description of representatives of a novel lineage of planctomycetes thriving in anoxic sediments.</title>
        <authorList>
            <person name="Spring S."/>
            <person name="Bunk B."/>
            <person name="Sproer C."/>
            <person name="Klenk H.-P."/>
        </authorList>
    </citation>
    <scope>NUCLEOTIDE SEQUENCE [LARGE SCALE GENOMIC DNA]</scope>
    <source>
        <strain evidence="12">L21-RPul-D3</strain>
    </source>
</reference>
<feature type="domain" description="ABC transporter" evidence="10">
    <location>
        <begin position="250"/>
        <end position="497"/>
    </location>
</feature>
<dbReference type="InterPro" id="IPR027417">
    <property type="entry name" value="P-loop_NTPase"/>
</dbReference>
<evidence type="ECO:0000256" key="5">
    <source>
        <dbReference type="ARBA" id="ARBA00022737"/>
    </source>
</evidence>
<evidence type="ECO:0000256" key="4">
    <source>
        <dbReference type="ARBA" id="ARBA00022597"/>
    </source>
</evidence>
<name>A0A1Q2HRC2_9BACT</name>
<evidence type="ECO:0000256" key="8">
    <source>
        <dbReference type="ARBA" id="ARBA00022967"/>
    </source>
</evidence>
<keyword evidence="5" id="KW-0677">Repeat</keyword>
<dbReference type="CDD" id="cd03215">
    <property type="entry name" value="ABC_Carb_Monos_II"/>
    <property type="match status" value="1"/>
</dbReference>
<accession>A0A1Q2HRC2</accession>
<dbReference type="InterPro" id="IPR003439">
    <property type="entry name" value="ABC_transporter-like_ATP-bd"/>
</dbReference>
<dbReference type="SMART" id="SM00382">
    <property type="entry name" value="AAA"/>
    <property type="match status" value="2"/>
</dbReference>
<dbReference type="PROSITE" id="PS00211">
    <property type="entry name" value="ABC_TRANSPORTER_1"/>
    <property type="match status" value="1"/>
</dbReference>
<keyword evidence="11" id="KW-0378">Hydrolase</keyword>
<keyword evidence="6" id="KW-0547">Nucleotide-binding</keyword>
<dbReference type="InterPro" id="IPR050107">
    <property type="entry name" value="ABC_carbohydrate_import_ATPase"/>
</dbReference>
<evidence type="ECO:0000256" key="2">
    <source>
        <dbReference type="ARBA" id="ARBA00022448"/>
    </source>
</evidence>
<comment type="subcellular location">
    <subcellularLocation>
        <location evidence="1">Cell membrane</location>
        <topology evidence="1">Peripheral membrane protein</topology>
    </subcellularLocation>
</comment>
<protein>
    <submittedName>
        <fullName evidence="11">Ribose import ATP-binding protein RbsA</fullName>
        <ecNumber evidence="11">3.6.3.17</ecNumber>
    </submittedName>
</protein>
<gene>
    <name evidence="11" type="primary">rbsA</name>
    <name evidence="11" type="ORF">L21SP3_01771</name>
</gene>
<dbReference type="STRING" id="1940790.L21SP3_01771"/>
<evidence type="ECO:0000256" key="9">
    <source>
        <dbReference type="ARBA" id="ARBA00023136"/>
    </source>
</evidence>
<dbReference type="EMBL" id="CP019633">
    <property type="protein sequence ID" value="AQQ09950.1"/>
    <property type="molecule type" value="Genomic_DNA"/>
</dbReference>
<evidence type="ECO:0000259" key="10">
    <source>
        <dbReference type="PROSITE" id="PS50893"/>
    </source>
</evidence>
<dbReference type="PANTHER" id="PTHR43790:SF3">
    <property type="entry name" value="D-ALLOSE IMPORT ATP-BINDING PROTEIN ALSA-RELATED"/>
    <property type="match status" value="1"/>
</dbReference>
<keyword evidence="12" id="KW-1185">Reference proteome</keyword>
<dbReference type="KEGG" id="pbu:L21SP3_01771"/>
<dbReference type="Gene3D" id="3.40.50.300">
    <property type="entry name" value="P-loop containing nucleotide triphosphate hydrolases"/>
    <property type="match status" value="2"/>
</dbReference>
<dbReference type="Pfam" id="PF00005">
    <property type="entry name" value="ABC_tran"/>
    <property type="match status" value="2"/>
</dbReference>
<dbReference type="InterPro" id="IPR017871">
    <property type="entry name" value="ABC_transporter-like_CS"/>
</dbReference>
<evidence type="ECO:0000256" key="7">
    <source>
        <dbReference type="ARBA" id="ARBA00022840"/>
    </source>
</evidence>
<dbReference type="SUPFAM" id="SSF52540">
    <property type="entry name" value="P-loop containing nucleoside triphosphate hydrolases"/>
    <property type="match status" value="2"/>
</dbReference>
<evidence type="ECO:0000256" key="3">
    <source>
        <dbReference type="ARBA" id="ARBA00022475"/>
    </source>
</evidence>
<keyword evidence="7 11" id="KW-0067">ATP-binding</keyword>
<evidence type="ECO:0000313" key="11">
    <source>
        <dbReference type="EMBL" id="AQQ09950.1"/>
    </source>
</evidence>
<dbReference type="CDD" id="cd03216">
    <property type="entry name" value="ABC_Carb_Monos_I"/>
    <property type="match status" value="1"/>
</dbReference>
<keyword evidence="4" id="KW-0762">Sugar transport</keyword>
<dbReference type="GO" id="GO:0005886">
    <property type="term" value="C:plasma membrane"/>
    <property type="evidence" value="ECO:0007669"/>
    <property type="project" value="UniProtKB-SubCell"/>
</dbReference>
<dbReference type="PROSITE" id="PS50893">
    <property type="entry name" value="ABC_TRANSPORTER_2"/>
    <property type="match status" value="2"/>
</dbReference>
<dbReference type="EC" id="3.6.3.17" evidence="11"/>
<keyword evidence="3" id="KW-1003">Cell membrane</keyword>
<dbReference type="GO" id="GO:0016887">
    <property type="term" value="F:ATP hydrolysis activity"/>
    <property type="evidence" value="ECO:0007669"/>
    <property type="project" value="InterPro"/>
</dbReference>
<dbReference type="FunFam" id="3.40.50.300:FF:000127">
    <property type="entry name" value="Ribose import ATP-binding protein RbsA"/>
    <property type="match status" value="1"/>
</dbReference>
<dbReference type="AlphaFoldDB" id="A0A1Q2HRC2"/>
<feature type="domain" description="ABC transporter" evidence="10">
    <location>
        <begin position="1"/>
        <end position="235"/>
    </location>
</feature>
<dbReference type="Proteomes" id="UP000188273">
    <property type="component" value="Chromosome"/>
</dbReference>
<dbReference type="PANTHER" id="PTHR43790">
    <property type="entry name" value="CARBOHYDRATE TRANSPORT ATP-BINDING PROTEIN MG119-RELATED"/>
    <property type="match status" value="1"/>
</dbReference>
<proteinExistence type="predicted"/>
<organism evidence="11 12">
    <name type="scientific">Sedimentisphaera cyanobacteriorum</name>
    <dbReference type="NCBI Taxonomy" id="1940790"/>
    <lineage>
        <taxon>Bacteria</taxon>
        <taxon>Pseudomonadati</taxon>
        <taxon>Planctomycetota</taxon>
        <taxon>Phycisphaerae</taxon>
        <taxon>Sedimentisphaerales</taxon>
        <taxon>Sedimentisphaeraceae</taxon>
        <taxon>Sedimentisphaera</taxon>
    </lineage>
</organism>
<evidence type="ECO:0000313" key="12">
    <source>
        <dbReference type="Proteomes" id="UP000188273"/>
    </source>
</evidence>